<dbReference type="PROSITE" id="PS51485">
    <property type="entry name" value="PHYTOCYANIN"/>
    <property type="match status" value="1"/>
</dbReference>
<dbReference type="InterPro" id="IPR008972">
    <property type="entry name" value="Cupredoxin"/>
</dbReference>
<dbReference type="Gene3D" id="2.60.40.420">
    <property type="entry name" value="Cupredoxins - blue copper proteins"/>
    <property type="match status" value="1"/>
</dbReference>
<evidence type="ECO:0000313" key="3">
    <source>
        <dbReference type="EMBL" id="KAA8526949.1"/>
    </source>
</evidence>
<dbReference type="InterPro" id="IPR003245">
    <property type="entry name" value="Phytocyanin_dom"/>
</dbReference>
<name>A0A5J5A9I2_9ASTE</name>
<dbReference type="GO" id="GO:0005886">
    <property type="term" value="C:plasma membrane"/>
    <property type="evidence" value="ECO:0007669"/>
    <property type="project" value="TreeGrafter"/>
</dbReference>
<gene>
    <name evidence="3" type="ORF">F0562_008822</name>
</gene>
<proteinExistence type="predicted"/>
<evidence type="ECO:0000256" key="1">
    <source>
        <dbReference type="SAM" id="SignalP"/>
    </source>
</evidence>
<protein>
    <recommendedName>
        <fullName evidence="2">Phytocyanin domain-containing protein</fullName>
    </recommendedName>
</protein>
<sequence length="96" mass="10814">MANNILSSNHHHKALHVLGLFSLLLLIQKGGAYEYRVGGSNWTVPSDPNALSYNHWAEMNRFQIGDSLLFVYHADKDSVLHVTKEDYTNCNTGSIR</sequence>
<keyword evidence="1" id="KW-0732">Signal</keyword>
<keyword evidence="4" id="KW-1185">Reference proteome</keyword>
<organism evidence="3 4">
    <name type="scientific">Nyssa sinensis</name>
    <dbReference type="NCBI Taxonomy" id="561372"/>
    <lineage>
        <taxon>Eukaryota</taxon>
        <taxon>Viridiplantae</taxon>
        <taxon>Streptophyta</taxon>
        <taxon>Embryophyta</taxon>
        <taxon>Tracheophyta</taxon>
        <taxon>Spermatophyta</taxon>
        <taxon>Magnoliopsida</taxon>
        <taxon>eudicotyledons</taxon>
        <taxon>Gunneridae</taxon>
        <taxon>Pentapetalae</taxon>
        <taxon>asterids</taxon>
        <taxon>Cornales</taxon>
        <taxon>Nyssaceae</taxon>
        <taxon>Nyssa</taxon>
    </lineage>
</organism>
<evidence type="ECO:0000259" key="2">
    <source>
        <dbReference type="PROSITE" id="PS51485"/>
    </source>
</evidence>
<feature type="chain" id="PRO_5023919037" description="Phytocyanin domain-containing protein" evidence="1">
    <location>
        <begin position="33"/>
        <end position="96"/>
    </location>
</feature>
<dbReference type="EMBL" id="CM018046">
    <property type="protein sequence ID" value="KAA8526949.1"/>
    <property type="molecule type" value="Genomic_DNA"/>
</dbReference>
<feature type="signal peptide" evidence="1">
    <location>
        <begin position="1"/>
        <end position="32"/>
    </location>
</feature>
<accession>A0A5J5A9I2</accession>
<dbReference type="OrthoDB" id="691587at2759"/>
<dbReference type="Proteomes" id="UP000325577">
    <property type="component" value="Linkage Group LG3"/>
</dbReference>
<dbReference type="Pfam" id="PF02298">
    <property type="entry name" value="Cu_bind_like"/>
    <property type="match status" value="1"/>
</dbReference>
<reference evidence="3 4" key="1">
    <citation type="submission" date="2019-09" db="EMBL/GenBank/DDBJ databases">
        <title>A chromosome-level genome assembly of the Chinese tupelo Nyssa sinensis.</title>
        <authorList>
            <person name="Yang X."/>
            <person name="Kang M."/>
            <person name="Yang Y."/>
            <person name="Xiong H."/>
            <person name="Wang M."/>
            <person name="Zhang Z."/>
            <person name="Wang Z."/>
            <person name="Wu H."/>
            <person name="Ma T."/>
            <person name="Liu J."/>
            <person name="Xi Z."/>
        </authorList>
    </citation>
    <scope>NUCLEOTIDE SEQUENCE [LARGE SCALE GENOMIC DNA]</scope>
    <source>
        <strain evidence="3">J267</strain>
        <tissue evidence="3">Leaf</tissue>
    </source>
</reference>
<feature type="domain" description="Phytocyanin" evidence="2">
    <location>
        <begin position="33"/>
        <end position="96"/>
    </location>
</feature>
<dbReference type="SUPFAM" id="SSF49503">
    <property type="entry name" value="Cupredoxins"/>
    <property type="match status" value="1"/>
</dbReference>
<dbReference type="PANTHER" id="PTHR33021:SF197">
    <property type="entry name" value="EARLY NODULIN-LIKE PROTEIN 13"/>
    <property type="match status" value="1"/>
</dbReference>
<evidence type="ECO:0000313" key="4">
    <source>
        <dbReference type="Proteomes" id="UP000325577"/>
    </source>
</evidence>
<dbReference type="PANTHER" id="PTHR33021">
    <property type="entry name" value="BLUE COPPER PROTEIN"/>
    <property type="match status" value="1"/>
</dbReference>
<dbReference type="InterPro" id="IPR039391">
    <property type="entry name" value="Phytocyanin-like"/>
</dbReference>
<dbReference type="AlphaFoldDB" id="A0A5J5A9I2"/>
<dbReference type="GO" id="GO:0009055">
    <property type="term" value="F:electron transfer activity"/>
    <property type="evidence" value="ECO:0007669"/>
    <property type="project" value="InterPro"/>
</dbReference>